<dbReference type="RefSeq" id="XP_024507156.1">
    <property type="nucleotide sequence ID" value="XM_024653706.1"/>
</dbReference>
<evidence type="ECO:0000313" key="4">
    <source>
        <dbReference type="WormBase" id="SRAE_2000261700"/>
    </source>
</evidence>
<dbReference type="AlphaFoldDB" id="A0A090LDT0"/>
<dbReference type="GeneID" id="36380321"/>
<dbReference type="Proteomes" id="UP000035682">
    <property type="component" value="Unplaced"/>
</dbReference>
<evidence type="ECO:0000313" key="3">
    <source>
        <dbReference type="WBParaSite" id="SRAE_2000261700.1"/>
    </source>
</evidence>
<protein>
    <submittedName>
        <fullName evidence="3">BAH domain-containing protein</fullName>
    </submittedName>
</protein>
<dbReference type="WormBase" id="SRAE_2000261700">
    <property type="protein sequence ID" value="SRP12413"/>
    <property type="gene ID" value="WBGene00262828"/>
</dbReference>
<dbReference type="WBParaSite" id="SRAE_2000261700.1">
    <property type="protein sequence ID" value="SRAE_2000261700.1"/>
    <property type="gene ID" value="WBGene00262828"/>
</dbReference>
<dbReference type="STRING" id="34506.A0A090LDT0"/>
<keyword evidence="2" id="KW-1185">Reference proteome</keyword>
<proteinExistence type="predicted"/>
<evidence type="ECO:0000313" key="1">
    <source>
        <dbReference type="EMBL" id="CEF67956.1"/>
    </source>
</evidence>
<gene>
    <name evidence="1 3 4" type="ORF">SRAE_2000261700</name>
</gene>
<accession>A0A090LDT0</accession>
<dbReference type="EMBL" id="LN609529">
    <property type="protein sequence ID" value="CEF67956.1"/>
    <property type="molecule type" value="Genomic_DNA"/>
</dbReference>
<name>A0A090LDT0_STRRB</name>
<evidence type="ECO:0000313" key="2">
    <source>
        <dbReference type="Proteomes" id="UP000035682"/>
    </source>
</evidence>
<sequence>MGGNSINCDDNKNIKKIEESIDKKNYPDSFNSLNVENEESKNIVLGDIVSMKNSTKTFDCYAIISNIFRIIECNELYCQVYWLVPTKHNFLSDFKFVQKVPKNSPYRFMYDLNYESIEEEYETTVKPFDWDKTCFDYLKKE</sequence>
<organism evidence="1">
    <name type="scientific">Strongyloides ratti</name>
    <name type="common">Parasitic roundworm</name>
    <dbReference type="NCBI Taxonomy" id="34506"/>
    <lineage>
        <taxon>Eukaryota</taxon>
        <taxon>Metazoa</taxon>
        <taxon>Ecdysozoa</taxon>
        <taxon>Nematoda</taxon>
        <taxon>Chromadorea</taxon>
        <taxon>Rhabditida</taxon>
        <taxon>Tylenchina</taxon>
        <taxon>Panagrolaimomorpha</taxon>
        <taxon>Strongyloidoidea</taxon>
        <taxon>Strongyloididae</taxon>
        <taxon>Strongyloides</taxon>
    </lineage>
</organism>
<reference evidence="3" key="2">
    <citation type="submission" date="2020-12" db="UniProtKB">
        <authorList>
            <consortium name="WormBaseParasite"/>
        </authorList>
    </citation>
    <scope>IDENTIFICATION</scope>
</reference>
<reference evidence="1 2" key="1">
    <citation type="submission" date="2014-09" db="EMBL/GenBank/DDBJ databases">
        <authorList>
            <person name="Martin A.A."/>
        </authorList>
    </citation>
    <scope>NUCLEOTIDE SEQUENCE</scope>
    <source>
        <strain evidence="2">ED321</strain>
        <strain evidence="1">ED321 Heterogonic</strain>
    </source>
</reference>
<dbReference type="CTD" id="36380321"/>